<dbReference type="AlphaFoldDB" id="A0A1Y1RMQ1"/>
<evidence type="ECO:0000313" key="2">
    <source>
        <dbReference type="Proteomes" id="UP000192359"/>
    </source>
</evidence>
<name>A0A1Y1RMQ1_9MICC</name>
<comment type="caution">
    <text evidence="1">The sequence shown here is derived from an EMBL/GenBank/DDBJ whole genome shotgun (WGS) entry which is preliminary data.</text>
</comment>
<sequence>MGSDDFEGEWTEQVELTDEADVFTMTVIGDVTVDNEITCTITDSDGKVLEEVTASDQNSATCTYVDSF</sequence>
<gene>
    <name evidence="1" type="ORF">A7979_06175</name>
</gene>
<dbReference type="Proteomes" id="UP000192359">
    <property type="component" value="Unassembled WGS sequence"/>
</dbReference>
<organism evidence="1 2">
    <name type="scientific">Rothia nasimurium</name>
    <dbReference type="NCBI Taxonomy" id="85336"/>
    <lineage>
        <taxon>Bacteria</taxon>
        <taxon>Bacillati</taxon>
        <taxon>Actinomycetota</taxon>
        <taxon>Actinomycetes</taxon>
        <taxon>Micrococcales</taxon>
        <taxon>Micrococcaceae</taxon>
        <taxon>Rothia</taxon>
    </lineage>
</organism>
<keyword evidence="2" id="KW-1185">Reference proteome</keyword>
<dbReference type="RefSeq" id="WP_083092988.1">
    <property type="nucleotide sequence ID" value="NZ_LXWF01000042.1"/>
</dbReference>
<dbReference type="EMBL" id="LXWF01000042">
    <property type="protein sequence ID" value="ORC15774.1"/>
    <property type="molecule type" value="Genomic_DNA"/>
</dbReference>
<proteinExistence type="predicted"/>
<dbReference type="Gene3D" id="2.60.40.2880">
    <property type="entry name" value="MmpS1-5, C-terminal soluble domain"/>
    <property type="match status" value="1"/>
</dbReference>
<protein>
    <submittedName>
        <fullName evidence="1">Uncharacterized protein</fullName>
    </submittedName>
</protein>
<dbReference type="InterPro" id="IPR038468">
    <property type="entry name" value="MmpS_C"/>
</dbReference>
<accession>A0A1Y1RMQ1</accession>
<reference evidence="1 2" key="1">
    <citation type="submission" date="2016-05" db="EMBL/GenBank/DDBJ databases">
        <title>Draft genome sequence of a porcine commensal Rothia nasimurium.</title>
        <authorList>
            <person name="Gaiser R.A."/>
            <person name="Van Baarlen P."/>
            <person name="Wells J.M."/>
        </authorList>
    </citation>
    <scope>NUCLEOTIDE SEQUENCE [LARGE SCALE GENOMIC DNA]</scope>
    <source>
        <strain evidence="1 2">PT-32</strain>
    </source>
</reference>
<evidence type="ECO:0000313" key="1">
    <source>
        <dbReference type="EMBL" id="ORC15774.1"/>
    </source>
</evidence>